<organism evidence="1 2">
    <name type="scientific">Pannus brasiliensis CCIBt3594</name>
    <dbReference type="NCBI Taxonomy" id="1427578"/>
    <lineage>
        <taxon>Bacteria</taxon>
        <taxon>Bacillati</taxon>
        <taxon>Cyanobacteriota</taxon>
        <taxon>Cyanophyceae</taxon>
        <taxon>Oscillatoriophycideae</taxon>
        <taxon>Chroococcales</taxon>
        <taxon>Microcystaceae</taxon>
        <taxon>Pannus</taxon>
    </lineage>
</organism>
<evidence type="ECO:0000313" key="1">
    <source>
        <dbReference type="EMBL" id="MEG3438566.1"/>
    </source>
</evidence>
<keyword evidence="2" id="KW-1185">Reference proteome</keyword>
<dbReference type="EMBL" id="JBAFSM010000031">
    <property type="protein sequence ID" value="MEG3438566.1"/>
    <property type="molecule type" value="Genomic_DNA"/>
</dbReference>
<name>A0AAW9QUF4_9CHRO</name>
<comment type="caution">
    <text evidence="1">The sequence shown here is derived from an EMBL/GenBank/DDBJ whole genome shotgun (WGS) entry which is preliminary data.</text>
</comment>
<evidence type="ECO:0000313" key="2">
    <source>
        <dbReference type="Proteomes" id="UP001328733"/>
    </source>
</evidence>
<evidence type="ECO:0008006" key="3">
    <source>
        <dbReference type="Google" id="ProtNLM"/>
    </source>
</evidence>
<accession>A0AAW9QUF4</accession>
<dbReference type="Proteomes" id="UP001328733">
    <property type="component" value="Unassembled WGS sequence"/>
</dbReference>
<proteinExistence type="predicted"/>
<gene>
    <name evidence="1" type="ORF">V0288_15650</name>
</gene>
<protein>
    <recommendedName>
        <fullName evidence="3">Galectin</fullName>
    </recommendedName>
</protein>
<reference evidence="1 2" key="1">
    <citation type="submission" date="2024-01" db="EMBL/GenBank/DDBJ databases">
        <title>Genomic insights into the taxonomy and metabolism of the cyanobacterium Pannus brasiliensis CCIBt3594.</title>
        <authorList>
            <person name="Machado M."/>
            <person name="Botero N.B."/>
            <person name="Andreote A.P.D."/>
            <person name="Feitosa A.M.T."/>
            <person name="Popin R."/>
            <person name="Sivonen K."/>
            <person name="Fiore M.F."/>
        </authorList>
    </citation>
    <scope>NUCLEOTIDE SEQUENCE [LARGE SCALE GENOMIC DNA]</scope>
    <source>
        <strain evidence="1 2">CCIBt3594</strain>
    </source>
</reference>
<sequence>MGFYENEGFRDSGDRAGLLSVVIVIGEEPQTFTFSRHGQRIGEIEIFITNEDEDFARVFLFNQHIAGEVMKLVDRVYNGEEVKFPIELGDFGTKEEALALQKPFER</sequence>
<dbReference type="AlphaFoldDB" id="A0AAW9QUF4"/>
<dbReference type="RefSeq" id="WP_332866046.1">
    <property type="nucleotide sequence ID" value="NZ_JBAFSM010000031.1"/>
</dbReference>